<dbReference type="Pfam" id="PF02424">
    <property type="entry name" value="ApbE"/>
    <property type="match status" value="1"/>
</dbReference>
<keyword evidence="5 12" id="KW-0808">Transferase</keyword>
<evidence type="ECO:0000256" key="7">
    <source>
        <dbReference type="ARBA" id="ARBA00022827"/>
    </source>
</evidence>
<evidence type="ECO:0000256" key="5">
    <source>
        <dbReference type="ARBA" id="ARBA00022679"/>
    </source>
</evidence>
<evidence type="ECO:0000256" key="2">
    <source>
        <dbReference type="ARBA" id="ARBA00011955"/>
    </source>
</evidence>
<sequence>MAARHAAGQRSWQVWGMAASVVVTEPGQADAAAALVRHVLDAVDLACSRFRADSELAVLRRELVHGATVSPLLATLMESALAAARWTAGAVDPTLGADLISLGYDADFAALPPSPRHDAGPGTGRLAARSPRPRAPRVPGWQRIRLDGRRLVVPADVTVDLGASAKAVAADMAAARTAVELGCGVLVNLGGDIATAGPAPDGSTPDCPAGHWQVLVQDLPDDPAQQVSLPAGHALATSSTSKRRWEQAGALRHHILDPRFGLPAEDVWRSASVAAPSALEANAYSTAAIVKGHAAVPWLREAAVSARLVDQRRRVVTTSGWPAAEPVGVGFHG</sequence>
<evidence type="ECO:0000256" key="4">
    <source>
        <dbReference type="ARBA" id="ARBA00022630"/>
    </source>
</evidence>
<keyword evidence="4" id="KW-0285">Flavoprotein</keyword>
<dbReference type="RefSeq" id="WP_176633505.1">
    <property type="nucleotide sequence ID" value="NZ_JAAMFM010000002.1"/>
</dbReference>
<comment type="catalytic activity">
    <reaction evidence="10">
        <text>L-threonyl-[protein] + FAD = FMN-L-threonyl-[protein] + AMP + H(+)</text>
        <dbReference type="Rhea" id="RHEA:36847"/>
        <dbReference type="Rhea" id="RHEA-COMP:11060"/>
        <dbReference type="Rhea" id="RHEA-COMP:11061"/>
        <dbReference type="ChEBI" id="CHEBI:15378"/>
        <dbReference type="ChEBI" id="CHEBI:30013"/>
        <dbReference type="ChEBI" id="CHEBI:57692"/>
        <dbReference type="ChEBI" id="CHEBI:74257"/>
        <dbReference type="ChEBI" id="CHEBI:456215"/>
        <dbReference type="EC" id="2.7.1.180"/>
    </reaction>
</comment>
<evidence type="ECO:0000256" key="1">
    <source>
        <dbReference type="ARBA" id="ARBA00001946"/>
    </source>
</evidence>
<name>A0A7Y7IEX3_9MICC</name>
<accession>A0A7Y7IEX3</accession>
<dbReference type="InterPro" id="IPR024932">
    <property type="entry name" value="ApbE"/>
</dbReference>
<keyword evidence="7" id="KW-0274">FAD</keyword>
<evidence type="ECO:0000256" key="6">
    <source>
        <dbReference type="ARBA" id="ARBA00022723"/>
    </source>
</evidence>
<reference evidence="12 13" key="1">
    <citation type="submission" date="2020-02" db="EMBL/GenBank/DDBJ databases">
        <title>Genome sequence of strain AETb3-4.</title>
        <authorList>
            <person name="Gao J."/>
            <person name="Zhang X."/>
        </authorList>
    </citation>
    <scope>NUCLEOTIDE SEQUENCE [LARGE SCALE GENOMIC DNA]</scope>
    <source>
        <strain evidence="12 13">AETb3-4</strain>
    </source>
</reference>
<dbReference type="InterPro" id="IPR003374">
    <property type="entry name" value="ApbE-like_sf"/>
</dbReference>
<dbReference type="EMBL" id="JAAMFM010000002">
    <property type="protein sequence ID" value="NVM93780.1"/>
    <property type="molecule type" value="Genomic_DNA"/>
</dbReference>
<evidence type="ECO:0000256" key="9">
    <source>
        <dbReference type="ARBA" id="ARBA00031306"/>
    </source>
</evidence>
<comment type="caution">
    <text evidence="12">The sequence shown here is derived from an EMBL/GenBank/DDBJ whole genome shotgun (WGS) entry which is preliminary data.</text>
</comment>
<dbReference type="GO" id="GO:0016740">
    <property type="term" value="F:transferase activity"/>
    <property type="evidence" value="ECO:0007669"/>
    <property type="project" value="UniProtKB-KW"/>
</dbReference>
<evidence type="ECO:0000256" key="3">
    <source>
        <dbReference type="ARBA" id="ARBA00016337"/>
    </source>
</evidence>
<dbReference type="SUPFAM" id="SSF143631">
    <property type="entry name" value="ApbE-like"/>
    <property type="match status" value="1"/>
</dbReference>
<proteinExistence type="predicted"/>
<evidence type="ECO:0000256" key="11">
    <source>
        <dbReference type="SAM" id="MobiDB-lite"/>
    </source>
</evidence>
<evidence type="ECO:0000256" key="8">
    <source>
        <dbReference type="ARBA" id="ARBA00022842"/>
    </source>
</evidence>
<evidence type="ECO:0000313" key="12">
    <source>
        <dbReference type="EMBL" id="NVM93780.1"/>
    </source>
</evidence>
<organism evidence="12 13">
    <name type="scientific">Arthrobacter wenxiniae</name>
    <dbReference type="NCBI Taxonomy" id="2713570"/>
    <lineage>
        <taxon>Bacteria</taxon>
        <taxon>Bacillati</taxon>
        <taxon>Actinomycetota</taxon>
        <taxon>Actinomycetes</taxon>
        <taxon>Micrococcales</taxon>
        <taxon>Micrococcaceae</taxon>
        <taxon>Arthrobacter</taxon>
    </lineage>
</organism>
<feature type="region of interest" description="Disordered" evidence="11">
    <location>
        <begin position="113"/>
        <end position="139"/>
    </location>
</feature>
<keyword evidence="6" id="KW-0479">Metal-binding</keyword>
<dbReference type="EC" id="2.7.1.180" evidence="2"/>
<dbReference type="PANTHER" id="PTHR30040:SF2">
    <property type="entry name" value="FAD:PROTEIN FMN TRANSFERASE"/>
    <property type="match status" value="1"/>
</dbReference>
<protein>
    <recommendedName>
        <fullName evidence="3">FAD:protein FMN transferase</fullName>
        <ecNumber evidence="2">2.7.1.180</ecNumber>
    </recommendedName>
    <alternativeName>
        <fullName evidence="9">Flavin transferase</fullName>
    </alternativeName>
</protein>
<evidence type="ECO:0000256" key="10">
    <source>
        <dbReference type="ARBA" id="ARBA00048540"/>
    </source>
</evidence>
<dbReference type="Gene3D" id="3.10.520.10">
    <property type="entry name" value="ApbE-like domains"/>
    <property type="match status" value="1"/>
</dbReference>
<comment type="cofactor">
    <cofactor evidence="1">
        <name>Mg(2+)</name>
        <dbReference type="ChEBI" id="CHEBI:18420"/>
    </cofactor>
</comment>
<dbReference type="GO" id="GO:0046872">
    <property type="term" value="F:metal ion binding"/>
    <property type="evidence" value="ECO:0007669"/>
    <property type="project" value="UniProtKB-KW"/>
</dbReference>
<dbReference type="Proteomes" id="UP000543556">
    <property type="component" value="Unassembled WGS sequence"/>
</dbReference>
<evidence type="ECO:0000313" key="13">
    <source>
        <dbReference type="Proteomes" id="UP000543556"/>
    </source>
</evidence>
<dbReference type="PANTHER" id="PTHR30040">
    <property type="entry name" value="THIAMINE BIOSYNTHESIS LIPOPROTEIN APBE"/>
    <property type="match status" value="1"/>
</dbReference>
<gene>
    <name evidence="12" type="ORF">G6034_02435</name>
</gene>
<keyword evidence="13" id="KW-1185">Reference proteome</keyword>
<dbReference type="AlphaFoldDB" id="A0A7Y7IEX3"/>
<keyword evidence="8" id="KW-0460">Magnesium</keyword>